<organism evidence="2 3">
    <name type="scientific">Sphaerisporangium corydalis</name>
    <dbReference type="NCBI Taxonomy" id="1441875"/>
    <lineage>
        <taxon>Bacteria</taxon>
        <taxon>Bacillati</taxon>
        <taxon>Actinomycetota</taxon>
        <taxon>Actinomycetes</taxon>
        <taxon>Streptosporangiales</taxon>
        <taxon>Streptosporangiaceae</taxon>
        <taxon>Sphaerisporangium</taxon>
    </lineage>
</organism>
<reference evidence="3" key="1">
    <citation type="journal article" date="2019" name="Int. J. Syst. Evol. Microbiol.">
        <title>The Global Catalogue of Microorganisms (GCM) 10K type strain sequencing project: providing services to taxonomists for standard genome sequencing and annotation.</title>
        <authorList>
            <consortium name="The Broad Institute Genomics Platform"/>
            <consortium name="The Broad Institute Genome Sequencing Center for Infectious Disease"/>
            <person name="Wu L."/>
            <person name="Ma J."/>
        </authorList>
    </citation>
    <scope>NUCLEOTIDE SEQUENCE [LARGE SCALE GENOMIC DNA]</scope>
    <source>
        <strain evidence="3">CCUG 49560</strain>
    </source>
</reference>
<comment type="caution">
    <text evidence="2">The sequence shown here is derived from an EMBL/GenBank/DDBJ whole genome shotgun (WGS) entry which is preliminary data.</text>
</comment>
<evidence type="ECO:0000256" key="1">
    <source>
        <dbReference type="SAM" id="SignalP"/>
    </source>
</evidence>
<dbReference type="RefSeq" id="WP_262845940.1">
    <property type="nucleotide sequence ID" value="NZ_JANZYP010000043.1"/>
</dbReference>
<evidence type="ECO:0000313" key="3">
    <source>
        <dbReference type="Proteomes" id="UP001595891"/>
    </source>
</evidence>
<feature type="chain" id="PRO_5046241905" evidence="1">
    <location>
        <begin position="28"/>
        <end position="185"/>
    </location>
</feature>
<dbReference type="EMBL" id="JBHSFN010000029">
    <property type="protein sequence ID" value="MFC4591113.1"/>
    <property type="molecule type" value="Genomic_DNA"/>
</dbReference>
<name>A0ABV9EPN7_9ACTN</name>
<feature type="signal peptide" evidence="1">
    <location>
        <begin position="1"/>
        <end position="27"/>
    </location>
</feature>
<keyword evidence="3" id="KW-1185">Reference proteome</keyword>
<gene>
    <name evidence="2" type="ORF">ACFO8L_33820</name>
</gene>
<protein>
    <submittedName>
        <fullName evidence="2">Uncharacterized protein</fullName>
    </submittedName>
</protein>
<sequence length="185" mass="20076">MRRLSALITSLAVGAGSILLASAPAQAAGAVPARAATVKVVPAAAAVQAPKAYVRVLYPTGMRRGGFATFSYRATRLRRIEADAIVLAAFVPRGTVSKVRFLNKPAHASCGFFNSRAYCLIKHGNANTVSVRFQIWVKYKYAGSYSVDHYARAVGLESGLSVRDYVRQISRKDRINRSRTIISRS</sequence>
<keyword evidence="1" id="KW-0732">Signal</keyword>
<evidence type="ECO:0000313" key="2">
    <source>
        <dbReference type="EMBL" id="MFC4591113.1"/>
    </source>
</evidence>
<accession>A0ABV9EPN7</accession>
<proteinExistence type="predicted"/>
<dbReference type="Proteomes" id="UP001595891">
    <property type="component" value="Unassembled WGS sequence"/>
</dbReference>